<dbReference type="InterPro" id="IPR045584">
    <property type="entry name" value="Pilin-like"/>
</dbReference>
<organism evidence="7 8">
    <name type="scientific">Candidatus Accumulibacter proximus</name>
    <dbReference type="NCBI Taxonomy" id="2954385"/>
    <lineage>
        <taxon>Bacteria</taxon>
        <taxon>Pseudomonadati</taxon>
        <taxon>Pseudomonadota</taxon>
        <taxon>Betaproteobacteria</taxon>
        <taxon>Candidatus Accumulibacter</taxon>
    </lineage>
</organism>
<dbReference type="SUPFAM" id="SSF54523">
    <property type="entry name" value="Pili subunits"/>
    <property type="match status" value="1"/>
</dbReference>
<comment type="subcellular location">
    <subcellularLocation>
        <location evidence="1">Membrane</location>
        <topology evidence="1">Single-pass membrane protein</topology>
    </subcellularLocation>
</comment>
<dbReference type="GO" id="GO:0015628">
    <property type="term" value="P:protein secretion by the type II secretion system"/>
    <property type="evidence" value="ECO:0007669"/>
    <property type="project" value="InterPro"/>
</dbReference>
<evidence type="ECO:0000256" key="1">
    <source>
        <dbReference type="ARBA" id="ARBA00004167"/>
    </source>
</evidence>
<dbReference type="EMBL" id="JADJMH010000001">
    <property type="protein sequence ID" value="MBK7673407.1"/>
    <property type="molecule type" value="Genomic_DNA"/>
</dbReference>
<dbReference type="Gene3D" id="3.30.700.10">
    <property type="entry name" value="Glycoprotein, Type 4 Pilin"/>
    <property type="match status" value="1"/>
</dbReference>
<dbReference type="GO" id="GO:0043683">
    <property type="term" value="P:type IV pilus assembly"/>
    <property type="evidence" value="ECO:0007669"/>
    <property type="project" value="InterPro"/>
</dbReference>
<protein>
    <submittedName>
        <fullName evidence="7">Prepilin-type N-terminal cleavage/methylation domain-containing protein</fullName>
    </submittedName>
</protein>
<evidence type="ECO:0000256" key="5">
    <source>
        <dbReference type="ARBA" id="ARBA00023136"/>
    </source>
</evidence>
<proteinExistence type="predicted"/>
<dbReference type="PANTHER" id="PTHR30093:SF44">
    <property type="entry name" value="TYPE II SECRETION SYSTEM CORE PROTEIN G"/>
    <property type="match status" value="1"/>
</dbReference>
<keyword evidence="3 6" id="KW-0812">Transmembrane</keyword>
<gene>
    <name evidence="7" type="ORF">IPJ27_00795</name>
</gene>
<reference evidence="7 8" key="1">
    <citation type="submission" date="2020-10" db="EMBL/GenBank/DDBJ databases">
        <title>Connecting structure to function with the recovery of over 1000 high-quality activated sludge metagenome-assembled genomes encoding full-length rRNA genes using long-read sequencing.</title>
        <authorList>
            <person name="Singleton C.M."/>
            <person name="Petriglieri F."/>
            <person name="Kristensen J.M."/>
            <person name="Kirkegaard R.H."/>
            <person name="Michaelsen T.Y."/>
            <person name="Andersen M.H."/>
            <person name="Karst S.M."/>
            <person name="Dueholm M.S."/>
            <person name="Nielsen P.H."/>
            <person name="Albertsen M."/>
        </authorList>
    </citation>
    <scope>NUCLEOTIDE SEQUENCE [LARGE SCALE GENOMIC DNA]</scope>
    <source>
        <strain evidence="7">EsbW_18-Q3-R4-48_BATAC.285</strain>
    </source>
</reference>
<dbReference type="AlphaFoldDB" id="A0A935PVD0"/>
<evidence type="ECO:0000313" key="8">
    <source>
        <dbReference type="Proteomes" id="UP000697998"/>
    </source>
</evidence>
<evidence type="ECO:0000256" key="2">
    <source>
        <dbReference type="ARBA" id="ARBA00022481"/>
    </source>
</evidence>
<dbReference type="GO" id="GO:0016020">
    <property type="term" value="C:membrane"/>
    <property type="evidence" value="ECO:0007669"/>
    <property type="project" value="UniProtKB-SubCell"/>
</dbReference>
<dbReference type="GO" id="GO:0015627">
    <property type="term" value="C:type II protein secretion system complex"/>
    <property type="evidence" value="ECO:0007669"/>
    <property type="project" value="InterPro"/>
</dbReference>
<dbReference type="PANTHER" id="PTHR30093">
    <property type="entry name" value="GENERAL SECRETION PATHWAY PROTEIN G"/>
    <property type="match status" value="1"/>
</dbReference>
<dbReference type="InterPro" id="IPR000983">
    <property type="entry name" value="Bac_GSPG_pilin"/>
</dbReference>
<name>A0A935PVD0_9PROT</name>
<feature type="transmembrane region" description="Helical" evidence="6">
    <location>
        <begin position="12"/>
        <end position="33"/>
    </location>
</feature>
<keyword evidence="2" id="KW-0488">Methylation</keyword>
<keyword evidence="5 6" id="KW-0472">Membrane</keyword>
<keyword evidence="4 6" id="KW-1133">Transmembrane helix</keyword>
<accession>A0A935PVD0</accession>
<dbReference type="PRINTS" id="PR00813">
    <property type="entry name" value="BCTERIALGSPG"/>
</dbReference>
<dbReference type="NCBIfam" id="TIGR02532">
    <property type="entry name" value="IV_pilin_GFxxxE"/>
    <property type="match status" value="1"/>
</dbReference>
<sequence>MRKLSPLPGSCGFTLIELLIVIALIGILLAIGVPNYQEYILRSKLTDASSSLSQLRVTLEQYFQDNRSYDANPAAVTGNCHQNVIDVMNRLNSRYFTYACTADNAGQTFVITATGIAAGGTESFTYTIDQANNRRTTSLPAGRGNTPANCWLTAKGQTC</sequence>
<dbReference type="Pfam" id="PF16732">
    <property type="entry name" value="ComP_DUS"/>
    <property type="match status" value="1"/>
</dbReference>
<evidence type="ECO:0000313" key="7">
    <source>
        <dbReference type="EMBL" id="MBK7673407.1"/>
    </source>
</evidence>
<evidence type="ECO:0000256" key="3">
    <source>
        <dbReference type="ARBA" id="ARBA00022692"/>
    </source>
</evidence>
<dbReference type="Proteomes" id="UP000697998">
    <property type="component" value="Unassembled WGS sequence"/>
</dbReference>
<dbReference type="InterPro" id="IPR031982">
    <property type="entry name" value="PilE-like"/>
</dbReference>
<evidence type="ECO:0000256" key="4">
    <source>
        <dbReference type="ARBA" id="ARBA00022989"/>
    </source>
</evidence>
<comment type="caution">
    <text evidence="7">The sequence shown here is derived from an EMBL/GenBank/DDBJ whole genome shotgun (WGS) entry which is preliminary data.</text>
</comment>
<evidence type="ECO:0000256" key="6">
    <source>
        <dbReference type="SAM" id="Phobius"/>
    </source>
</evidence>
<dbReference type="InterPro" id="IPR012902">
    <property type="entry name" value="N_methyl_site"/>
</dbReference>
<dbReference type="Pfam" id="PF07963">
    <property type="entry name" value="N_methyl"/>
    <property type="match status" value="1"/>
</dbReference>